<gene>
    <name evidence="2" type="ORF">LARSCL_LOCUS5050</name>
</gene>
<keyword evidence="3" id="KW-1185">Reference proteome</keyword>
<feature type="compositionally biased region" description="Basic and acidic residues" evidence="1">
    <location>
        <begin position="28"/>
        <end position="39"/>
    </location>
</feature>
<evidence type="ECO:0000313" key="2">
    <source>
        <dbReference type="EMBL" id="CAL1270006.1"/>
    </source>
</evidence>
<reference evidence="2 3" key="1">
    <citation type="submission" date="2024-04" db="EMBL/GenBank/DDBJ databases">
        <authorList>
            <person name="Rising A."/>
            <person name="Reimegard J."/>
            <person name="Sonavane S."/>
            <person name="Akerstrom W."/>
            <person name="Nylinder S."/>
            <person name="Hedman E."/>
            <person name="Kallberg Y."/>
        </authorList>
    </citation>
    <scope>NUCLEOTIDE SEQUENCE [LARGE SCALE GENOMIC DNA]</scope>
</reference>
<comment type="caution">
    <text evidence="2">The sequence shown here is derived from an EMBL/GenBank/DDBJ whole genome shotgun (WGS) entry which is preliminary data.</text>
</comment>
<feature type="compositionally biased region" description="Polar residues" evidence="1">
    <location>
        <begin position="1"/>
        <end position="17"/>
    </location>
</feature>
<dbReference type="AlphaFoldDB" id="A0AAV1ZE67"/>
<name>A0AAV1ZE67_9ARAC</name>
<feature type="region of interest" description="Disordered" evidence="1">
    <location>
        <begin position="1"/>
        <end position="39"/>
    </location>
</feature>
<sequence length="39" mass="4372">KRVIKNNSGSYHSSPDGLNSIKGLPRGRCKDETEVRPKF</sequence>
<accession>A0AAV1ZE67</accession>
<proteinExistence type="predicted"/>
<evidence type="ECO:0000256" key="1">
    <source>
        <dbReference type="SAM" id="MobiDB-lite"/>
    </source>
</evidence>
<protein>
    <submittedName>
        <fullName evidence="2">Uncharacterized protein</fullName>
    </submittedName>
</protein>
<organism evidence="2 3">
    <name type="scientific">Larinioides sclopetarius</name>
    <dbReference type="NCBI Taxonomy" id="280406"/>
    <lineage>
        <taxon>Eukaryota</taxon>
        <taxon>Metazoa</taxon>
        <taxon>Ecdysozoa</taxon>
        <taxon>Arthropoda</taxon>
        <taxon>Chelicerata</taxon>
        <taxon>Arachnida</taxon>
        <taxon>Araneae</taxon>
        <taxon>Araneomorphae</taxon>
        <taxon>Entelegynae</taxon>
        <taxon>Araneoidea</taxon>
        <taxon>Araneidae</taxon>
        <taxon>Larinioides</taxon>
    </lineage>
</organism>
<dbReference type="EMBL" id="CAXIEN010000045">
    <property type="protein sequence ID" value="CAL1270006.1"/>
    <property type="molecule type" value="Genomic_DNA"/>
</dbReference>
<feature type="non-terminal residue" evidence="2">
    <location>
        <position position="1"/>
    </location>
</feature>
<evidence type="ECO:0000313" key="3">
    <source>
        <dbReference type="Proteomes" id="UP001497382"/>
    </source>
</evidence>
<dbReference type="Proteomes" id="UP001497382">
    <property type="component" value="Unassembled WGS sequence"/>
</dbReference>